<evidence type="ECO:0000256" key="16">
    <source>
        <dbReference type="SAM" id="MobiDB-lite"/>
    </source>
</evidence>
<evidence type="ECO:0000256" key="1">
    <source>
        <dbReference type="ARBA" id="ARBA00001913"/>
    </source>
</evidence>
<evidence type="ECO:0000313" key="18">
    <source>
        <dbReference type="EMBL" id="CAD8223359.1"/>
    </source>
</evidence>
<feature type="compositionally biased region" description="Basic and acidic residues" evidence="16">
    <location>
        <begin position="1"/>
        <end position="11"/>
    </location>
</feature>
<comment type="catalytic activity">
    <reaction evidence="13">
        <text>a 1,2-diacyl-sn-glycerol + H2O = a 2-acylglycerol + a fatty acid + H(+)</text>
        <dbReference type="Rhea" id="RHEA:33275"/>
        <dbReference type="ChEBI" id="CHEBI:15377"/>
        <dbReference type="ChEBI" id="CHEBI:15378"/>
        <dbReference type="ChEBI" id="CHEBI:17389"/>
        <dbReference type="ChEBI" id="CHEBI:17815"/>
        <dbReference type="ChEBI" id="CHEBI:28868"/>
        <dbReference type="EC" id="3.1.1.116"/>
    </reaction>
    <physiologicalReaction direction="left-to-right" evidence="13">
        <dbReference type="Rhea" id="RHEA:33276"/>
    </physiologicalReaction>
</comment>
<comment type="cofactor">
    <cofactor evidence="1">
        <name>Ca(2+)</name>
        <dbReference type="ChEBI" id="CHEBI:29108"/>
    </cofactor>
</comment>
<dbReference type="AlphaFoldDB" id="A0A7R9T301"/>
<dbReference type="PANTHER" id="PTHR45792:SF8">
    <property type="entry name" value="DIACYLGLYCEROL LIPASE-ALPHA"/>
    <property type="match status" value="1"/>
</dbReference>
<feature type="region of interest" description="Disordered" evidence="16">
    <location>
        <begin position="1"/>
        <end position="31"/>
    </location>
</feature>
<evidence type="ECO:0000256" key="15">
    <source>
        <dbReference type="SAM" id="Coils"/>
    </source>
</evidence>
<feature type="compositionally biased region" description="Low complexity" evidence="16">
    <location>
        <begin position="634"/>
        <end position="647"/>
    </location>
</feature>
<feature type="region of interest" description="Disordered" evidence="16">
    <location>
        <begin position="413"/>
        <end position="441"/>
    </location>
</feature>
<dbReference type="CDD" id="cd00519">
    <property type="entry name" value="Lipase_3"/>
    <property type="match status" value="1"/>
</dbReference>
<keyword evidence="5" id="KW-0812">Transmembrane</keyword>
<proteinExistence type="predicted"/>
<dbReference type="Gene3D" id="3.40.50.1820">
    <property type="entry name" value="alpha/beta hydrolase"/>
    <property type="match status" value="1"/>
</dbReference>
<accession>A0A7R9T301</accession>
<dbReference type="GO" id="GO:0016298">
    <property type="term" value="F:lipase activity"/>
    <property type="evidence" value="ECO:0007669"/>
    <property type="project" value="TreeGrafter"/>
</dbReference>
<dbReference type="SUPFAM" id="SSF53474">
    <property type="entry name" value="alpha/beta-Hydrolases"/>
    <property type="match status" value="1"/>
</dbReference>
<evidence type="ECO:0000259" key="17">
    <source>
        <dbReference type="Pfam" id="PF01764"/>
    </source>
</evidence>
<organism evidence="18">
    <name type="scientific">Ostreococcus sp. 'lucimarinus'</name>
    <dbReference type="NCBI Taxonomy" id="242159"/>
    <lineage>
        <taxon>Eukaryota</taxon>
        <taxon>Viridiplantae</taxon>
        <taxon>Chlorophyta</taxon>
        <taxon>Mamiellophyceae</taxon>
        <taxon>Mamiellales</taxon>
        <taxon>Bathycoccaceae</taxon>
        <taxon>Ostreococcus</taxon>
    </lineage>
</organism>
<evidence type="ECO:0000256" key="14">
    <source>
        <dbReference type="ARBA" id="ARBA00026104"/>
    </source>
</evidence>
<evidence type="ECO:0000256" key="8">
    <source>
        <dbReference type="ARBA" id="ARBA00022837"/>
    </source>
</evidence>
<dbReference type="InterPro" id="IPR052214">
    <property type="entry name" value="DAG_Lipase-Related"/>
</dbReference>
<comment type="subcellular location">
    <subcellularLocation>
        <location evidence="2">Cell membrane</location>
        <topology evidence="2">Multi-pass membrane protein</topology>
    </subcellularLocation>
</comment>
<keyword evidence="12" id="KW-0472">Membrane</keyword>
<evidence type="ECO:0000256" key="7">
    <source>
        <dbReference type="ARBA" id="ARBA00022801"/>
    </source>
</evidence>
<dbReference type="GO" id="GO:0046872">
    <property type="term" value="F:metal ion binding"/>
    <property type="evidence" value="ECO:0007669"/>
    <property type="project" value="UniProtKB-KW"/>
</dbReference>
<evidence type="ECO:0000256" key="2">
    <source>
        <dbReference type="ARBA" id="ARBA00004651"/>
    </source>
</evidence>
<dbReference type="EC" id="3.1.1.116" evidence="14"/>
<dbReference type="EMBL" id="HBDX01004743">
    <property type="protein sequence ID" value="CAD8223359.1"/>
    <property type="molecule type" value="Transcribed_RNA"/>
</dbReference>
<keyword evidence="6" id="KW-0479">Metal-binding</keyword>
<evidence type="ECO:0000256" key="3">
    <source>
        <dbReference type="ARBA" id="ARBA00022475"/>
    </source>
</evidence>
<feature type="compositionally biased region" description="Basic residues" evidence="16">
    <location>
        <begin position="431"/>
        <end position="441"/>
    </location>
</feature>
<keyword evidence="3" id="KW-1003">Cell membrane</keyword>
<dbReference type="PANTHER" id="PTHR45792">
    <property type="entry name" value="DIACYLGLYCEROL LIPASE HOMOLOG-RELATED"/>
    <property type="match status" value="1"/>
</dbReference>
<evidence type="ECO:0000256" key="12">
    <source>
        <dbReference type="ARBA" id="ARBA00023136"/>
    </source>
</evidence>
<keyword evidence="7" id="KW-0378">Hydrolase</keyword>
<name>A0A7R9T301_9CHLO</name>
<keyword evidence="4" id="KW-0597">Phosphoprotein</keyword>
<keyword evidence="9" id="KW-0442">Lipid degradation</keyword>
<dbReference type="GO" id="GO:0005886">
    <property type="term" value="C:plasma membrane"/>
    <property type="evidence" value="ECO:0007669"/>
    <property type="project" value="UniProtKB-SubCell"/>
</dbReference>
<reference evidence="18" key="1">
    <citation type="submission" date="2021-01" db="EMBL/GenBank/DDBJ databases">
        <authorList>
            <person name="Corre E."/>
            <person name="Pelletier E."/>
            <person name="Niang G."/>
            <person name="Scheremetjew M."/>
            <person name="Finn R."/>
            <person name="Kale V."/>
            <person name="Holt S."/>
            <person name="Cochrane G."/>
            <person name="Meng A."/>
            <person name="Brown T."/>
            <person name="Cohen L."/>
        </authorList>
    </citation>
    <scope>NUCLEOTIDE SEQUENCE</scope>
    <source>
        <strain evidence="18">Clade-A-BCC118000</strain>
    </source>
</reference>
<dbReference type="Pfam" id="PF01764">
    <property type="entry name" value="Lipase_3"/>
    <property type="match status" value="1"/>
</dbReference>
<keyword evidence="11" id="KW-0443">Lipid metabolism</keyword>
<evidence type="ECO:0000256" key="5">
    <source>
        <dbReference type="ARBA" id="ARBA00022692"/>
    </source>
</evidence>
<feature type="coiled-coil region" evidence="15">
    <location>
        <begin position="383"/>
        <end position="410"/>
    </location>
</feature>
<dbReference type="InterPro" id="IPR002921">
    <property type="entry name" value="Fungal_lipase-type"/>
</dbReference>
<evidence type="ECO:0000256" key="11">
    <source>
        <dbReference type="ARBA" id="ARBA00023098"/>
    </source>
</evidence>
<evidence type="ECO:0000256" key="4">
    <source>
        <dbReference type="ARBA" id="ARBA00022553"/>
    </source>
</evidence>
<keyword evidence="15" id="KW-0175">Coiled coil</keyword>
<evidence type="ECO:0000256" key="13">
    <source>
        <dbReference type="ARBA" id="ARBA00024531"/>
    </source>
</evidence>
<sequence length="672" mass="72866">MRDADSPRARDSANFTTSETTPARAPKRAHPTAGWLELERALRVVYGGVVRELAPLGVVGMATFDPMAGFVLWSEQREAERDRTRTMRELYPNETMKPESPGEIELASLRVAVKYAIGAYGTASSVLSDASFRDKLKSLKAAGGGGETRGMGDYEAMHAKATEACARSCEIETKDVVDAEWSGTEFSPSSFVAVDRAAGKVVLSVRGTWEFHDALTDVSSESVKFLNGWAHSGMVASAWQVLKRMLPAVARSMRKHSGYEFLVTGHSMGGGVAACVAMLMHSTDKDIESLALEGLSDVVEEERREILRRLASCTCVCIAAPSVSSMDLSEAASDYITCVVAGADVIPRLCHASVRRLLRRLNHAAPSHAMLRAVSSVLGGRDRPALEREVSATEEEITEVAQDLDNVSKDSELASGAGARDVSKAASVSPPKKRGDSRRKCQGAWGEVEGVVGLELRDHAASDFMVQPGRVIHLKHVRSDAPTAEYKHPTAFTDVVLDPYMMLDHIPGTYQAAVKAIHDRVKAGGQSWVEHDASNRDSDDEDEEDAVSAFLHAQDVRSGARRGWRSVRNFLGIDGDEDDDAFKRDAHDAGATVPGPRPSRHVPDIGTDTDDDDSIPDFYGEDARARRTHHPRRASAPADDAAPIAPIADAVDANPFTRAWDWLKRQTADDDA</sequence>
<keyword evidence="8" id="KW-0106">Calcium</keyword>
<evidence type="ECO:0000256" key="10">
    <source>
        <dbReference type="ARBA" id="ARBA00022989"/>
    </source>
</evidence>
<dbReference type="InterPro" id="IPR029058">
    <property type="entry name" value="AB_hydrolase_fold"/>
</dbReference>
<dbReference type="GO" id="GO:0016042">
    <property type="term" value="P:lipid catabolic process"/>
    <property type="evidence" value="ECO:0007669"/>
    <property type="project" value="UniProtKB-KW"/>
</dbReference>
<feature type="domain" description="Fungal lipase-type" evidence="17">
    <location>
        <begin position="202"/>
        <end position="350"/>
    </location>
</feature>
<evidence type="ECO:0000256" key="9">
    <source>
        <dbReference type="ARBA" id="ARBA00022963"/>
    </source>
</evidence>
<keyword evidence="10" id="KW-1133">Transmembrane helix</keyword>
<evidence type="ECO:0000256" key="6">
    <source>
        <dbReference type="ARBA" id="ARBA00022723"/>
    </source>
</evidence>
<feature type="region of interest" description="Disordered" evidence="16">
    <location>
        <begin position="575"/>
        <end position="647"/>
    </location>
</feature>
<gene>
    <name evidence="18" type="ORF">OLUC0939_LOCUS4083</name>
</gene>
<protein>
    <recommendedName>
        <fullName evidence="14">sn-1-specific diacylglycerol lipase</fullName>
        <ecNumber evidence="14">3.1.1.116</ecNumber>
    </recommendedName>
</protein>